<evidence type="ECO:0000256" key="3">
    <source>
        <dbReference type="SAM" id="SignalP"/>
    </source>
</evidence>
<dbReference type="EMBL" id="CP020918">
    <property type="protein sequence ID" value="AWG23299.1"/>
    <property type="molecule type" value="Genomic_DNA"/>
</dbReference>
<sequence length="378" mass="43302">MDMKNNIIMIQKTMVLAMSFLALVSCKSSLNNKNLVQEVKDYKNLSFIPLSPETVASFQNNIKSKQVLVEPDNFVWGLSVVKWEGKYHAYYSRWKKTYEHKGWMTHCEIAHAVSDNPAGPFEFVNVVLDAAKTSGWDVNNSHNPYAVVADGKICLYYIANDIKALLEKEKSSDPTDNWFDENRSEIRDSQRIGVAVANSPAGPFVRSENVVVAPDDVKFKKIAVNPAVIYKDKKYVMIMKGDDLKHEEPFRIQLVGTSMKPNGPFEFKKKPVYAEAQTEDASMWFDQVINKYYMVCHVMGKSELALFNSKDGFDWQQDERNIFMKKEFILSDGTLWKPKRVERPFVLTNEKGQPIMIYVAVYDNNVNGNIAIPIEYKN</sequence>
<dbReference type="InterPro" id="IPR023296">
    <property type="entry name" value="Glyco_hydro_beta-prop_sf"/>
</dbReference>
<gene>
    <name evidence="4" type="ORF">FFWV33_18080</name>
</gene>
<feature type="signal peptide" evidence="3">
    <location>
        <begin position="1"/>
        <end position="24"/>
    </location>
</feature>
<evidence type="ECO:0000313" key="4">
    <source>
        <dbReference type="EMBL" id="AWG23299.1"/>
    </source>
</evidence>
<keyword evidence="1" id="KW-0858">Xylan degradation</keyword>
<accession>A0A2S1LHU8</accession>
<dbReference type="CDD" id="cd08994">
    <property type="entry name" value="GH43_62_32_68_117_130-like"/>
    <property type="match status" value="1"/>
</dbReference>
<dbReference type="SUPFAM" id="SSF75005">
    <property type="entry name" value="Arabinanase/levansucrase/invertase"/>
    <property type="match status" value="1"/>
</dbReference>
<dbReference type="PANTHER" id="PTHR43772">
    <property type="entry name" value="ENDO-1,4-BETA-XYLANASE"/>
    <property type="match status" value="1"/>
</dbReference>
<dbReference type="PROSITE" id="PS51257">
    <property type="entry name" value="PROKAR_LIPOPROTEIN"/>
    <property type="match status" value="1"/>
</dbReference>
<keyword evidence="3" id="KW-0732">Signal</keyword>
<keyword evidence="5" id="KW-1185">Reference proteome</keyword>
<dbReference type="Gene3D" id="2.115.10.20">
    <property type="entry name" value="Glycosyl hydrolase domain, family 43"/>
    <property type="match status" value="2"/>
</dbReference>
<dbReference type="InterPro" id="IPR052176">
    <property type="entry name" value="Glycosyl_Hydrlase_43_Enz"/>
</dbReference>
<proteinExistence type="predicted"/>
<evidence type="ECO:0000313" key="5">
    <source>
        <dbReference type="Proteomes" id="UP000244527"/>
    </source>
</evidence>
<evidence type="ECO:0000256" key="2">
    <source>
        <dbReference type="ARBA" id="ARBA00023277"/>
    </source>
</evidence>
<dbReference type="Proteomes" id="UP000244527">
    <property type="component" value="Chromosome"/>
</dbReference>
<dbReference type="GO" id="GO:0045493">
    <property type="term" value="P:xylan catabolic process"/>
    <property type="evidence" value="ECO:0007669"/>
    <property type="project" value="UniProtKB-KW"/>
</dbReference>
<dbReference type="AlphaFoldDB" id="A0A2S1LHU8"/>
<dbReference type="PANTHER" id="PTHR43772:SF2">
    <property type="entry name" value="PUTATIVE (AFU_ORTHOLOGUE AFUA_2G04480)-RELATED"/>
    <property type="match status" value="1"/>
</dbReference>
<name>A0A2S1LHU8_9FLAO</name>
<keyword evidence="1" id="KW-0624">Polysaccharide degradation</keyword>
<reference evidence="4 5" key="1">
    <citation type="submission" date="2017-04" db="EMBL/GenBank/DDBJ databases">
        <title>Compelte genome sequence of WV33.</title>
        <authorList>
            <person name="Lee P.C."/>
        </authorList>
    </citation>
    <scope>NUCLEOTIDE SEQUENCE [LARGE SCALE GENOMIC DNA]</scope>
    <source>
        <strain evidence="4 5">WV33</strain>
    </source>
</reference>
<organism evidence="4 5">
    <name type="scientific">Flavobacterium faecale</name>
    <dbReference type="NCBI Taxonomy" id="1355330"/>
    <lineage>
        <taxon>Bacteria</taxon>
        <taxon>Pseudomonadati</taxon>
        <taxon>Bacteroidota</taxon>
        <taxon>Flavobacteriia</taxon>
        <taxon>Flavobacteriales</taxon>
        <taxon>Flavobacteriaceae</taxon>
        <taxon>Flavobacterium</taxon>
    </lineage>
</organism>
<evidence type="ECO:0000256" key="1">
    <source>
        <dbReference type="ARBA" id="ARBA00022651"/>
    </source>
</evidence>
<protein>
    <submittedName>
        <fullName evidence="4">Uncharacterized protein</fullName>
    </submittedName>
</protein>
<feature type="chain" id="PRO_5015502646" evidence="3">
    <location>
        <begin position="25"/>
        <end position="378"/>
    </location>
</feature>
<keyword evidence="2" id="KW-0119">Carbohydrate metabolism</keyword>
<dbReference type="KEGG" id="ffa:FFWV33_18080"/>